<dbReference type="AlphaFoldDB" id="A0A381U877"/>
<dbReference type="SUPFAM" id="SSF56935">
    <property type="entry name" value="Porins"/>
    <property type="match status" value="1"/>
</dbReference>
<gene>
    <name evidence="9" type="ORF">METZ01_LOCUS77203</name>
</gene>
<evidence type="ECO:0000256" key="6">
    <source>
        <dbReference type="ARBA" id="ARBA00023237"/>
    </source>
</evidence>
<keyword evidence="3" id="KW-0812">Transmembrane</keyword>
<dbReference type="SUPFAM" id="SSF49464">
    <property type="entry name" value="Carboxypeptidase regulatory domain-like"/>
    <property type="match status" value="1"/>
</dbReference>
<protein>
    <recommendedName>
        <fullName evidence="10">TonB-dependent receptor plug domain-containing protein</fullName>
    </recommendedName>
</protein>
<feature type="domain" description="TonB-dependent receptor plug" evidence="8">
    <location>
        <begin position="127"/>
        <end position="234"/>
    </location>
</feature>
<evidence type="ECO:0000256" key="3">
    <source>
        <dbReference type="ARBA" id="ARBA00022692"/>
    </source>
</evidence>
<evidence type="ECO:0000313" key="9">
    <source>
        <dbReference type="EMBL" id="SVA24349.1"/>
    </source>
</evidence>
<dbReference type="Pfam" id="PF07715">
    <property type="entry name" value="Plug"/>
    <property type="match status" value="1"/>
</dbReference>
<dbReference type="InterPro" id="IPR039426">
    <property type="entry name" value="TonB-dep_rcpt-like"/>
</dbReference>
<feature type="domain" description="TonB-dependent receptor-like beta-barrel" evidence="7">
    <location>
        <begin position="378"/>
        <end position="790"/>
    </location>
</feature>
<dbReference type="Pfam" id="PF13715">
    <property type="entry name" value="CarbopepD_reg_2"/>
    <property type="match status" value="1"/>
</dbReference>
<evidence type="ECO:0000256" key="1">
    <source>
        <dbReference type="ARBA" id="ARBA00004571"/>
    </source>
</evidence>
<feature type="non-terminal residue" evidence="9">
    <location>
        <position position="1"/>
    </location>
</feature>
<comment type="subcellular location">
    <subcellularLocation>
        <location evidence="1">Cell outer membrane</location>
        <topology evidence="1">Multi-pass membrane protein</topology>
    </subcellularLocation>
</comment>
<dbReference type="Gene3D" id="2.170.130.10">
    <property type="entry name" value="TonB-dependent receptor, plug domain"/>
    <property type="match status" value="1"/>
</dbReference>
<accession>A0A381U877</accession>
<dbReference type="EMBL" id="UINC01005915">
    <property type="protein sequence ID" value="SVA24349.1"/>
    <property type="molecule type" value="Genomic_DNA"/>
</dbReference>
<keyword evidence="5" id="KW-0472">Membrane</keyword>
<sequence length="821" mass="90431">VRLKKLFLFCIFFCSIALAEVTFVGVVVHAESDVPIVDVNVNIKGTDSGDATDLTGSFIITVQEAGTYEVIASAIGYESESQIITLEEGKSKEIRFELVSRVIQLDPVMVLKERSSLVGLGKNFLRIPGSASVITRRDLDRYSDTDINSIIARVPGVYFQEEDGFGLRPNIGMRGTGVERSSKINLMEDGIPIAPAPYSSPAAYYSPTAGRMESFEVRKGSSQIKYGPHTTGGALNYVSTSIPRDFRVRANLFGGQFNTTKAHINVGGSGEIFGYLLETFLDKSGGFKKLDHAGDNTGYNKSDYLAKFRFNTPRSFSIPTAIELKYSVTDEVSNETYLGLSRSDFAVDPLRRYAASGIDEMNADHTQMVVTGAVKPFENVDVTVAYYNNGFGRNWYKLSKVGGKSISSILSTGNDHPDYALLSAENTDDNVFQIKANNRIYEAEGVQFVTNSRFSLLKTSHSFMAGFRKHTDGMDRFQKVDKYGMQSKRLVMTSEGVLGTGSKNNRLYTAGATSFFLEDEFEVGVMRVTIGIRAEDINVEKKEWKGDATGSGGSWNDPDRTLLPGVKSKELSVVVPGVGLVFQLTPSLSLMSGVHKGFSPPGPGVDEEDDIKPEESVNLEFGFRYRSGLTEVESIVFNNHYQNLLGDDTQFTGEGTYDQFNAGAVTINGLELGASHIVRQAERMIPLHLSYTYSTTEFLTSFESNFEPWGTVKTGDELPYVPRHQLFAEVGLENKQWRSYLRFRYVSAMRTVAGAGQFDPVFSTDVVTLLDFSSEYVVTSASHLFLKVHNILDSHPVVATRPAGVRPTMPRNIVAGVKIIL</sequence>
<evidence type="ECO:0000259" key="8">
    <source>
        <dbReference type="Pfam" id="PF07715"/>
    </source>
</evidence>
<keyword evidence="2" id="KW-0813">Transport</keyword>
<dbReference type="InterPro" id="IPR000531">
    <property type="entry name" value="Beta-barrel_TonB"/>
</dbReference>
<dbReference type="InterPro" id="IPR037066">
    <property type="entry name" value="Plug_dom_sf"/>
</dbReference>
<dbReference type="GO" id="GO:0033214">
    <property type="term" value="P:siderophore-iron import into cell"/>
    <property type="evidence" value="ECO:0007669"/>
    <property type="project" value="TreeGrafter"/>
</dbReference>
<evidence type="ECO:0008006" key="10">
    <source>
        <dbReference type="Google" id="ProtNLM"/>
    </source>
</evidence>
<dbReference type="InterPro" id="IPR008969">
    <property type="entry name" value="CarboxyPept-like_regulatory"/>
</dbReference>
<dbReference type="Pfam" id="PF00593">
    <property type="entry name" value="TonB_dep_Rec_b-barrel"/>
    <property type="match status" value="1"/>
</dbReference>
<keyword evidence="6" id="KW-0998">Cell outer membrane</keyword>
<organism evidence="9">
    <name type="scientific">marine metagenome</name>
    <dbReference type="NCBI Taxonomy" id="408172"/>
    <lineage>
        <taxon>unclassified sequences</taxon>
        <taxon>metagenomes</taxon>
        <taxon>ecological metagenomes</taxon>
    </lineage>
</organism>
<dbReference type="GO" id="GO:0009279">
    <property type="term" value="C:cell outer membrane"/>
    <property type="evidence" value="ECO:0007669"/>
    <property type="project" value="UniProtKB-SubCell"/>
</dbReference>
<evidence type="ECO:0000256" key="4">
    <source>
        <dbReference type="ARBA" id="ARBA00023077"/>
    </source>
</evidence>
<proteinExistence type="predicted"/>
<evidence type="ECO:0000259" key="7">
    <source>
        <dbReference type="Pfam" id="PF00593"/>
    </source>
</evidence>
<dbReference type="InterPro" id="IPR036942">
    <property type="entry name" value="Beta-barrel_TonB_sf"/>
</dbReference>
<evidence type="ECO:0000256" key="5">
    <source>
        <dbReference type="ARBA" id="ARBA00023136"/>
    </source>
</evidence>
<name>A0A381U877_9ZZZZ</name>
<dbReference type="PANTHER" id="PTHR30442">
    <property type="entry name" value="IRON III DICITRATE TRANSPORT PROTEIN FECA"/>
    <property type="match status" value="1"/>
</dbReference>
<dbReference type="InterPro" id="IPR012910">
    <property type="entry name" value="Plug_dom"/>
</dbReference>
<reference evidence="9" key="1">
    <citation type="submission" date="2018-05" db="EMBL/GenBank/DDBJ databases">
        <authorList>
            <person name="Lanie J.A."/>
            <person name="Ng W.-L."/>
            <person name="Kazmierczak K.M."/>
            <person name="Andrzejewski T.M."/>
            <person name="Davidsen T.M."/>
            <person name="Wayne K.J."/>
            <person name="Tettelin H."/>
            <person name="Glass J.I."/>
            <person name="Rusch D."/>
            <person name="Podicherti R."/>
            <person name="Tsui H.-C.T."/>
            <person name="Winkler M.E."/>
        </authorList>
    </citation>
    <scope>NUCLEOTIDE SEQUENCE</scope>
</reference>
<dbReference type="Gene3D" id="2.40.170.20">
    <property type="entry name" value="TonB-dependent receptor, beta-barrel domain"/>
    <property type="match status" value="1"/>
</dbReference>
<dbReference type="PROSITE" id="PS52016">
    <property type="entry name" value="TONB_DEPENDENT_REC_3"/>
    <property type="match status" value="1"/>
</dbReference>
<evidence type="ECO:0000256" key="2">
    <source>
        <dbReference type="ARBA" id="ARBA00022448"/>
    </source>
</evidence>
<keyword evidence="4" id="KW-0798">TonB box</keyword>
<dbReference type="Gene3D" id="2.60.40.1120">
    <property type="entry name" value="Carboxypeptidase-like, regulatory domain"/>
    <property type="match status" value="1"/>
</dbReference>
<dbReference type="PANTHER" id="PTHR30442:SF0">
    <property type="entry name" value="FE(3+) DICITRATE TRANSPORT PROTEIN FECA"/>
    <property type="match status" value="1"/>
</dbReference>